<evidence type="ECO:0000256" key="5">
    <source>
        <dbReference type="SAM" id="MobiDB-lite"/>
    </source>
</evidence>
<keyword evidence="9" id="KW-1185">Reference proteome</keyword>
<keyword evidence="3 6" id="KW-1133">Transmembrane helix</keyword>
<feature type="transmembrane region" description="Helical" evidence="6">
    <location>
        <begin position="256"/>
        <end position="277"/>
    </location>
</feature>
<gene>
    <name evidence="8" type="ORF">L484_001643</name>
</gene>
<feature type="region of interest" description="Disordered" evidence="5">
    <location>
        <begin position="333"/>
        <end position="356"/>
    </location>
</feature>
<evidence type="ECO:0000313" key="8">
    <source>
        <dbReference type="EMBL" id="EXB44245.1"/>
    </source>
</evidence>
<dbReference type="KEGG" id="mnt:21385240"/>
<evidence type="ECO:0000259" key="7">
    <source>
        <dbReference type="Pfam" id="PF03151"/>
    </source>
</evidence>
<dbReference type="PANTHER" id="PTHR11132">
    <property type="entry name" value="SOLUTE CARRIER FAMILY 35"/>
    <property type="match status" value="1"/>
</dbReference>
<dbReference type="InterPro" id="IPR004853">
    <property type="entry name" value="Sugar_P_trans_dom"/>
</dbReference>
<feature type="transmembrane region" description="Helical" evidence="6">
    <location>
        <begin position="227"/>
        <end position="249"/>
    </location>
</feature>
<dbReference type="STRING" id="981085.W9QY53"/>
<dbReference type="AlphaFoldDB" id="W9QY53"/>
<evidence type="ECO:0000313" key="9">
    <source>
        <dbReference type="Proteomes" id="UP000030645"/>
    </source>
</evidence>
<keyword evidence="4 6" id="KW-0472">Membrane</keyword>
<evidence type="ECO:0000256" key="1">
    <source>
        <dbReference type="ARBA" id="ARBA00004141"/>
    </source>
</evidence>
<dbReference type="eggNOG" id="KOG1441">
    <property type="taxonomic scope" value="Eukaryota"/>
</dbReference>
<feature type="transmembrane region" description="Helical" evidence="6">
    <location>
        <begin position="103"/>
        <end position="125"/>
    </location>
</feature>
<comment type="subcellular location">
    <subcellularLocation>
        <location evidence="1">Membrane</location>
        <topology evidence="1">Multi-pass membrane protein</topology>
    </subcellularLocation>
</comment>
<feature type="transmembrane region" description="Helical" evidence="6">
    <location>
        <begin position="137"/>
        <end position="158"/>
    </location>
</feature>
<dbReference type="GO" id="GO:0016020">
    <property type="term" value="C:membrane"/>
    <property type="evidence" value="ECO:0007669"/>
    <property type="project" value="UniProtKB-SubCell"/>
</dbReference>
<feature type="transmembrane region" description="Helical" evidence="6">
    <location>
        <begin position="42"/>
        <end position="67"/>
    </location>
</feature>
<organism evidence="8 9">
    <name type="scientific">Morus notabilis</name>
    <dbReference type="NCBI Taxonomy" id="981085"/>
    <lineage>
        <taxon>Eukaryota</taxon>
        <taxon>Viridiplantae</taxon>
        <taxon>Streptophyta</taxon>
        <taxon>Embryophyta</taxon>
        <taxon>Tracheophyta</taxon>
        <taxon>Spermatophyta</taxon>
        <taxon>Magnoliopsida</taxon>
        <taxon>eudicotyledons</taxon>
        <taxon>Gunneridae</taxon>
        <taxon>Pentapetalae</taxon>
        <taxon>rosids</taxon>
        <taxon>fabids</taxon>
        <taxon>Rosales</taxon>
        <taxon>Moraceae</taxon>
        <taxon>Moreae</taxon>
        <taxon>Morus</taxon>
    </lineage>
</organism>
<feature type="transmembrane region" description="Helical" evidence="6">
    <location>
        <begin position="79"/>
        <end position="97"/>
    </location>
</feature>
<keyword evidence="2 6" id="KW-0812">Transmembrane</keyword>
<feature type="transmembrane region" description="Helical" evidence="6">
    <location>
        <begin position="196"/>
        <end position="215"/>
    </location>
</feature>
<evidence type="ECO:0000256" key="2">
    <source>
        <dbReference type="ARBA" id="ARBA00022692"/>
    </source>
</evidence>
<sequence length="381" mass="42176">MAPININKPLVLTYLYLFIYILLSSGVILYNKWVLSPKYFNFPLPITLTMIHMGFSGLVAFFLVRVFKVVSPAKMTFEIYATCVIPISAFFASSLWFGNTAYLHISVAFIQMLKALMPVATFLMAVMCGTDKLRCDVFLNMVLVSVGVVISSYGEIHFNVVGTVYQVTGIFAEALRLVLTQVLLQKKGLTLNPITSLYYIAPCSFVFLFVPWFLLEKPTMEVSQIQFNFWIFFTNALCALALNFSIFLVIGRTGAVTIRVAGVLKDWILIALSTVIFPESAITGLNIIGYAIALCGVVMYNYIKVKDVRASQLPTDIIPERLTKDWKLEKKSSDIFKPNNSGDNSGGTGSGTDAYGDEEAPLIASARLSYLGRTQLGDHAA</sequence>
<feature type="transmembrane region" description="Helical" evidence="6">
    <location>
        <begin position="283"/>
        <end position="303"/>
    </location>
</feature>
<feature type="transmembrane region" description="Helical" evidence="6">
    <location>
        <begin position="164"/>
        <end position="184"/>
    </location>
</feature>
<dbReference type="Pfam" id="PF03151">
    <property type="entry name" value="TPT"/>
    <property type="match status" value="1"/>
</dbReference>
<dbReference type="EMBL" id="KE343854">
    <property type="protein sequence ID" value="EXB44245.1"/>
    <property type="molecule type" value="Genomic_DNA"/>
</dbReference>
<accession>W9QY53</accession>
<reference evidence="9" key="1">
    <citation type="submission" date="2013-01" db="EMBL/GenBank/DDBJ databases">
        <title>Draft Genome Sequence of a Mulberry Tree, Morus notabilis C.K. Schneid.</title>
        <authorList>
            <person name="He N."/>
            <person name="Zhao S."/>
        </authorList>
    </citation>
    <scope>NUCLEOTIDE SEQUENCE</scope>
</reference>
<protein>
    <recommendedName>
        <fullName evidence="7">Sugar phosphate transporter domain-containing protein</fullName>
    </recommendedName>
</protein>
<evidence type="ECO:0000256" key="4">
    <source>
        <dbReference type="ARBA" id="ARBA00023136"/>
    </source>
</evidence>
<dbReference type="OrthoDB" id="6418713at2759"/>
<proteinExistence type="predicted"/>
<evidence type="ECO:0000256" key="3">
    <source>
        <dbReference type="ARBA" id="ARBA00022989"/>
    </source>
</evidence>
<dbReference type="InterPro" id="IPR050186">
    <property type="entry name" value="TPT_transporter"/>
</dbReference>
<feature type="transmembrane region" description="Helical" evidence="6">
    <location>
        <begin position="12"/>
        <end position="30"/>
    </location>
</feature>
<feature type="domain" description="Sugar phosphate transporter" evidence="7">
    <location>
        <begin position="15"/>
        <end position="301"/>
    </location>
</feature>
<name>W9QY53_9ROSA</name>
<evidence type="ECO:0000256" key="6">
    <source>
        <dbReference type="SAM" id="Phobius"/>
    </source>
</evidence>
<dbReference type="Proteomes" id="UP000030645">
    <property type="component" value="Unassembled WGS sequence"/>
</dbReference>